<sequence>MQQTFTREAYALFSLEIDKSETTYTSVDEILGYLKSCVEADPIATFIAIFDHYAHTSGLEKGQIHDNILAAGNIVFCFGLTLPTPQAMALRPRSIGVVELPNTFYITFLQAPMPVANTAMENWVRAIRNREPTEIPA</sequence>
<protein>
    <submittedName>
        <fullName evidence="1">Uncharacterized protein</fullName>
    </submittedName>
</protein>
<dbReference type="InterPro" id="IPR049204">
    <property type="entry name" value="DUF6858"/>
</dbReference>
<proteinExistence type="predicted"/>
<dbReference type="RefSeq" id="WP_046860511.1">
    <property type="nucleotide sequence ID" value="NZ_CP011412.1"/>
</dbReference>
<dbReference type="EMBL" id="CP011412">
    <property type="protein sequence ID" value="AKH21587.1"/>
    <property type="molecule type" value="Genomic_DNA"/>
</dbReference>
<dbReference type="Proteomes" id="UP000034410">
    <property type="component" value="Chromosome"/>
</dbReference>
<keyword evidence="2" id="KW-1185">Reference proteome</keyword>
<dbReference type="PATRIC" id="fig|1543721.4.peg.3267"/>
<accession>A0A0F7K155</accession>
<name>A0A0F7K155_9GAMM</name>
<dbReference type="Pfam" id="PF21651">
    <property type="entry name" value="DUF6858"/>
    <property type="match status" value="1"/>
</dbReference>
<organism evidence="1 2">
    <name type="scientific">Sedimenticola thiotaurini</name>
    <dbReference type="NCBI Taxonomy" id="1543721"/>
    <lineage>
        <taxon>Bacteria</taxon>
        <taxon>Pseudomonadati</taxon>
        <taxon>Pseudomonadota</taxon>
        <taxon>Gammaproteobacteria</taxon>
        <taxon>Chromatiales</taxon>
        <taxon>Sedimenticolaceae</taxon>
        <taxon>Sedimenticola</taxon>
    </lineage>
</organism>
<reference evidence="1 2" key="1">
    <citation type="journal article" date="2015" name="Genome Announc.">
        <title>Complete Genome Sequence of Sedimenticola thiotaurini Strain SIP-G1, a Polyphosphate- and Polyhydroxyalkanoate-Accumulating Sulfur-Oxidizing Gammaproteobacterium Isolated from Salt Marsh Sediments.</title>
        <authorList>
            <person name="Flood B.E."/>
            <person name="Jones D.S."/>
            <person name="Bailey J.V."/>
        </authorList>
    </citation>
    <scope>NUCLEOTIDE SEQUENCE [LARGE SCALE GENOMIC DNA]</scope>
    <source>
        <strain evidence="1 2">SIP-G1</strain>
    </source>
</reference>
<dbReference type="AlphaFoldDB" id="A0A0F7K155"/>
<dbReference type="KEGG" id="seds:AAY24_15855"/>
<gene>
    <name evidence="1" type="ORF">AAY24_15855</name>
</gene>
<evidence type="ECO:0000313" key="1">
    <source>
        <dbReference type="EMBL" id="AKH21587.1"/>
    </source>
</evidence>
<dbReference type="OrthoDB" id="597829at2"/>
<evidence type="ECO:0000313" key="2">
    <source>
        <dbReference type="Proteomes" id="UP000034410"/>
    </source>
</evidence>